<dbReference type="OrthoDB" id="2005616at2"/>
<feature type="signal peptide" evidence="2">
    <location>
        <begin position="1"/>
        <end position="24"/>
    </location>
</feature>
<keyword evidence="2" id="KW-0732">Signal</keyword>
<sequence>MKKKTTTAIILATTMMLTLMGCGAASTDVDSSTDATSIEEVTANSESNSSEATSDTGSDSASADSSDTSDTSTASYNATFTYKGETFSFLDDLQTTLDKIDPLGKPCADSPIERDDGSKVYSYDETEHDSDFFINTFIDNGKLSVGQISLMGPNAKTSKGIGIGSTVEEIISAYGKPGNSEAIYDYTYDNYILSFDVRDNKVFSINYISPTIMNR</sequence>
<keyword evidence="4" id="KW-1185">Reference proteome</keyword>
<feature type="region of interest" description="Disordered" evidence="1">
    <location>
        <begin position="28"/>
        <end position="74"/>
    </location>
</feature>
<organism evidence="3 4">
    <name type="scientific">Butyrivibrio hungatei</name>
    <dbReference type="NCBI Taxonomy" id="185008"/>
    <lineage>
        <taxon>Bacteria</taxon>
        <taxon>Bacillati</taxon>
        <taxon>Bacillota</taxon>
        <taxon>Clostridia</taxon>
        <taxon>Lachnospirales</taxon>
        <taxon>Lachnospiraceae</taxon>
        <taxon>Butyrivibrio</taxon>
    </lineage>
</organism>
<feature type="chain" id="PRO_5039273010" description="Lipoprotein" evidence="2">
    <location>
        <begin position="25"/>
        <end position="215"/>
    </location>
</feature>
<proteinExistence type="predicted"/>
<evidence type="ECO:0000256" key="1">
    <source>
        <dbReference type="SAM" id="MobiDB-lite"/>
    </source>
</evidence>
<dbReference type="Proteomes" id="UP000183047">
    <property type="component" value="Unassembled WGS sequence"/>
</dbReference>
<dbReference type="PROSITE" id="PS51257">
    <property type="entry name" value="PROKAR_LIPOPROTEIN"/>
    <property type="match status" value="1"/>
</dbReference>
<evidence type="ECO:0008006" key="5">
    <source>
        <dbReference type="Google" id="ProtNLM"/>
    </source>
</evidence>
<accession>A0A1G5GLX6</accession>
<evidence type="ECO:0000256" key="2">
    <source>
        <dbReference type="SAM" id="SignalP"/>
    </source>
</evidence>
<dbReference type="EMBL" id="FMUR01000022">
    <property type="protein sequence ID" value="SCY52582.1"/>
    <property type="molecule type" value="Genomic_DNA"/>
</dbReference>
<protein>
    <recommendedName>
        <fullName evidence="5">Lipoprotein</fullName>
    </recommendedName>
</protein>
<name>A0A1G5GLX6_9FIRM</name>
<evidence type="ECO:0000313" key="3">
    <source>
        <dbReference type="EMBL" id="SCY52582.1"/>
    </source>
</evidence>
<dbReference type="AlphaFoldDB" id="A0A1G5GLX6"/>
<reference evidence="4" key="1">
    <citation type="submission" date="2016-10" db="EMBL/GenBank/DDBJ databases">
        <authorList>
            <person name="Varghese N."/>
            <person name="Submissions S."/>
        </authorList>
    </citation>
    <scope>NUCLEOTIDE SEQUENCE [LARGE SCALE GENOMIC DNA]</scope>
    <source>
        <strain evidence="4">XBD2006</strain>
    </source>
</reference>
<gene>
    <name evidence="3" type="ORF">SAMN02910451_02944</name>
</gene>
<evidence type="ECO:0000313" key="4">
    <source>
        <dbReference type="Proteomes" id="UP000183047"/>
    </source>
</evidence>
<dbReference type="RefSeq" id="WP_074463327.1">
    <property type="nucleotide sequence ID" value="NZ_FMUR01000022.1"/>
</dbReference>